<dbReference type="GO" id="GO:0070284">
    <property type="term" value="F:phosphomethylpyrimidine synthase activity"/>
    <property type="evidence" value="ECO:0007669"/>
    <property type="project" value="UniProtKB-EC"/>
</dbReference>
<evidence type="ECO:0000256" key="3">
    <source>
        <dbReference type="ARBA" id="ARBA00022485"/>
    </source>
</evidence>
<gene>
    <name evidence="13" type="primary">thiC</name>
    <name evidence="16" type="ORF">BCL74_2128</name>
</gene>
<dbReference type="RefSeq" id="WP_121220674.1">
    <property type="nucleotide sequence ID" value="NZ_RBIG01000002.1"/>
</dbReference>
<comment type="subunit">
    <text evidence="13">Homodimer.</text>
</comment>
<evidence type="ECO:0000256" key="14">
    <source>
        <dbReference type="SAM" id="MobiDB-lite"/>
    </source>
</evidence>
<evidence type="ECO:0000259" key="15">
    <source>
        <dbReference type="Pfam" id="PF13667"/>
    </source>
</evidence>
<dbReference type="InterPro" id="IPR025747">
    <property type="entry name" value="ThiC-associated_dom"/>
</dbReference>
<dbReference type="UniPathway" id="UPA00060"/>
<dbReference type="AlphaFoldDB" id="A0A420WGT4"/>
<evidence type="ECO:0000256" key="6">
    <source>
        <dbReference type="ARBA" id="ARBA00022833"/>
    </source>
</evidence>
<dbReference type="SFLD" id="SFLDF00407">
    <property type="entry name" value="phosphomethylpyrimidine_syntha"/>
    <property type="match status" value="1"/>
</dbReference>
<feature type="binding site" evidence="13">
    <location>
        <position position="314"/>
    </location>
    <ligand>
        <name>substrate</name>
    </ligand>
</feature>
<dbReference type="FunFam" id="3.20.20.540:FF:000001">
    <property type="entry name" value="Phosphomethylpyrimidine synthase"/>
    <property type="match status" value="1"/>
</dbReference>
<dbReference type="EC" id="4.1.99.17" evidence="13"/>
<evidence type="ECO:0000256" key="5">
    <source>
        <dbReference type="ARBA" id="ARBA00022723"/>
    </source>
</evidence>
<comment type="similarity">
    <text evidence="12 13">Belongs to the ThiC family.</text>
</comment>
<accession>A0A420WGT4</accession>
<comment type="caution">
    <text evidence="16">The sequence shown here is derived from an EMBL/GenBank/DDBJ whole genome shotgun (WGS) entry which is preliminary data.</text>
</comment>
<feature type="binding site" evidence="13">
    <location>
        <begin position="375"/>
        <end position="378"/>
    </location>
    <ligand>
        <name>substrate</name>
    </ligand>
</feature>
<evidence type="ECO:0000256" key="2">
    <source>
        <dbReference type="ARBA" id="ARBA00004948"/>
    </source>
</evidence>
<feature type="binding site" evidence="13">
    <location>
        <position position="278"/>
    </location>
    <ligand>
        <name>substrate</name>
    </ligand>
</feature>
<keyword evidence="6 13" id="KW-0862">Zinc</keyword>
<evidence type="ECO:0000256" key="10">
    <source>
        <dbReference type="ARBA" id="ARBA00023239"/>
    </source>
</evidence>
<dbReference type="GO" id="GO:0008270">
    <property type="term" value="F:zinc ion binding"/>
    <property type="evidence" value="ECO:0007669"/>
    <property type="project" value="UniProtKB-UniRule"/>
</dbReference>
<evidence type="ECO:0000313" key="17">
    <source>
        <dbReference type="Proteomes" id="UP000277424"/>
    </source>
</evidence>
<dbReference type="InterPro" id="IPR037509">
    <property type="entry name" value="ThiC"/>
</dbReference>
<evidence type="ECO:0000256" key="1">
    <source>
        <dbReference type="ARBA" id="ARBA00003175"/>
    </source>
</evidence>
<reference evidence="16 17" key="1">
    <citation type="submission" date="2018-10" db="EMBL/GenBank/DDBJ databases">
        <title>Comparative analysis of microorganisms from saline springs in Andes Mountain Range, Colombia.</title>
        <authorList>
            <person name="Rubin E."/>
        </authorList>
    </citation>
    <scope>NUCLEOTIDE SEQUENCE [LARGE SCALE GENOMIC DNA]</scope>
    <source>
        <strain evidence="16 17">USBA 36</strain>
    </source>
</reference>
<dbReference type="Pfam" id="PF01964">
    <property type="entry name" value="ThiC_Rad_SAM"/>
    <property type="match status" value="1"/>
</dbReference>
<feature type="binding site" evidence="13">
    <location>
        <position position="570"/>
    </location>
    <ligand>
        <name>[4Fe-4S] cluster</name>
        <dbReference type="ChEBI" id="CHEBI:49883"/>
        <note>4Fe-4S-S-AdoMet</note>
    </ligand>
</feature>
<evidence type="ECO:0000256" key="4">
    <source>
        <dbReference type="ARBA" id="ARBA00022691"/>
    </source>
</evidence>
<dbReference type="HAMAP" id="MF_00089">
    <property type="entry name" value="ThiC"/>
    <property type="match status" value="1"/>
</dbReference>
<dbReference type="OrthoDB" id="9805897at2"/>
<dbReference type="Gene3D" id="6.10.250.620">
    <property type="match status" value="1"/>
</dbReference>
<keyword evidence="4 13" id="KW-0949">S-adenosyl-L-methionine</keyword>
<dbReference type="PANTHER" id="PTHR30557:SF1">
    <property type="entry name" value="PHOSPHOMETHYLPYRIMIDINE SYNTHASE, CHLOROPLASTIC"/>
    <property type="match status" value="1"/>
</dbReference>
<feature type="region of interest" description="Disordered" evidence="14">
    <location>
        <begin position="1"/>
        <end position="28"/>
    </location>
</feature>
<dbReference type="GO" id="GO:0009228">
    <property type="term" value="P:thiamine biosynthetic process"/>
    <property type="evidence" value="ECO:0007669"/>
    <property type="project" value="UniProtKB-UniRule"/>
</dbReference>
<dbReference type="NCBIfam" id="NF006763">
    <property type="entry name" value="PRK09284.1"/>
    <property type="match status" value="1"/>
</dbReference>
<comment type="catalytic activity">
    <reaction evidence="11 13">
        <text>5-amino-1-(5-phospho-beta-D-ribosyl)imidazole + S-adenosyl-L-methionine = 4-amino-2-methyl-5-(phosphooxymethyl)pyrimidine + CO + 5'-deoxyadenosine + formate + L-methionine + 3 H(+)</text>
        <dbReference type="Rhea" id="RHEA:24840"/>
        <dbReference type="ChEBI" id="CHEBI:15378"/>
        <dbReference type="ChEBI" id="CHEBI:15740"/>
        <dbReference type="ChEBI" id="CHEBI:17245"/>
        <dbReference type="ChEBI" id="CHEBI:17319"/>
        <dbReference type="ChEBI" id="CHEBI:57844"/>
        <dbReference type="ChEBI" id="CHEBI:58354"/>
        <dbReference type="ChEBI" id="CHEBI:59789"/>
        <dbReference type="ChEBI" id="CHEBI:137981"/>
        <dbReference type="EC" id="4.1.99.17"/>
    </reaction>
</comment>
<evidence type="ECO:0000256" key="9">
    <source>
        <dbReference type="ARBA" id="ARBA00023014"/>
    </source>
</evidence>
<feature type="binding site" evidence="13">
    <location>
        <begin position="334"/>
        <end position="336"/>
    </location>
    <ligand>
        <name>substrate</name>
    </ligand>
</feature>
<keyword evidence="10 13" id="KW-0456">Lyase</keyword>
<dbReference type="EMBL" id="RBIG01000002">
    <property type="protein sequence ID" value="RKQ70187.1"/>
    <property type="molecule type" value="Genomic_DNA"/>
</dbReference>
<keyword evidence="5 13" id="KW-0479">Metal-binding</keyword>
<protein>
    <recommendedName>
        <fullName evidence="13">Phosphomethylpyrimidine synthase</fullName>
        <ecNumber evidence="13">4.1.99.17</ecNumber>
    </recommendedName>
    <alternativeName>
        <fullName evidence="13">Hydroxymethylpyrimidine phosphate synthase</fullName>
        <shortName evidence="13">HMP-P synthase</shortName>
        <shortName evidence="13">HMP-phosphate synthase</shortName>
        <shortName evidence="13">HMPP synthase</shortName>
    </alternativeName>
    <alternativeName>
        <fullName evidence="13">Thiamine biosynthesis protein ThiC</fullName>
    </alternativeName>
</protein>
<evidence type="ECO:0000313" key="16">
    <source>
        <dbReference type="EMBL" id="RKQ70187.1"/>
    </source>
</evidence>
<feature type="binding site" evidence="13">
    <location>
        <position position="562"/>
    </location>
    <ligand>
        <name>[4Fe-4S] cluster</name>
        <dbReference type="ChEBI" id="CHEBI:49883"/>
        <note>4Fe-4S-S-AdoMet</note>
    </ligand>
</feature>
<evidence type="ECO:0000256" key="8">
    <source>
        <dbReference type="ARBA" id="ARBA00023004"/>
    </source>
</evidence>
<evidence type="ECO:0000256" key="12">
    <source>
        <dbReference type="ARBA" id="ARBA00061546"/>
    </source>
</evidence>
<feature type="binding site" evidence="13">
    <location>
        <position position="414"/>
    </location>
    <ligand>
        <name>substrate</name>
    </ligand>
</feature>
<feature type="binding site" evidence="13">
    <location>
        <position position="441"/>
    </location>
    <ligand>
        <name>substrate</name>
    </ligand>
</feature>
<dbReference type="NCBIfam" id="NF009895">
    <property type="entry name" value="PRK13352.1"/>
    <property type="match status" value="1"/>
</dbReference>
<feature type="binding site" evidence="13">
    <location>
        <position position="565"/>
    </location>
    <ligand>
        <name>[4Fe-4S] cluster</name>
        <dbReference type="ChEBI" id="CHEBI:49883"/>
        <note>4Fe-4S-S-AdoMet</note>
    </ligand>
</feature>
<feature type="binding site" evidence="13">
    <location>
        <position position="249"/>
    </location>
    <ligand>
        <name>substrate</name>
    </ligand>
</feature>
<evidence type="ECO:0000256" key="13">
    <source>
        <dbReference type="HAMAP-Rule" id="MF_00089"/>
    </source>
</evidence>
<feature type="binding site" evidence="13">
    <location>
        <position position="418"/>
    </location>
    <ligand>
        <name>Zn(2+)</name>
        <dbReference type="ChEBI" id="CHEBI:29105"/>
    </ligand>
</feature>
<dbReference type="GO" id="GO:0051539">
    <property type="term" value="F:4 iron, 4 sulfur cluster binding"/>
    <property type="evidence" value="ECO:0007669"/>
    <property type="project" value="UniProtKB-KW"/>
</dbReference>
<name>A0A420WGT4_9PROT</name>
<sequence>MSSAKPVSFEEFSVTTGPLPASRKIHVPGTRHPDIRVALREIDLEPSSGEPPVRVYDASGPYTDPAAAIDIARGLPALRRPWIEGRGDVEAYDGRDIRPEDDGLKQGEQRKVAMFDRSGIRPLRGKPGRAVTQLAYARAGIVTPEMEYVAIRENLGRERLKERFERDGESFGAAIPDYVTPEFVRDEVARGRAIIPANINHPEAEPMIIGRNFLVKINANIGNSAVTSSVAEEVDKMVWAIRWGADTVMDLSTGRNIHTTREWILRNSPVPIGTVPIYQALEKVGGKAEDLSWEIFRDTLIEQAEQGVDYFTIHAGVRLAYIPLTAKRVTGIVSRGGSILAKWCLAHHKENFLYTHFEEICEIMKAYDVSFSLGDGLRPGSIADANDAAQFAELETLGELTKIAWKHDVQVMIEGPGHVPMHKIKANMDKQLAVCGEAPFYTLGPLTTDIAPGYDHITSGIGAAMIGWFGTAMLCYVTPKEHLGLPDRDDVKVGVITYKLAAHAADLAKGHPAAQVRDDALSRARFEFRWRDQFNLSLDPETAEQFHDQTLPAEGAKLAHFCSMCGPKFCSMKISQEVRDYAQSGMAEMSKSFMEKGGDILIAKPAAE</sequence>
<dbReference type="PANTHER" id="PTHR30557">
    <property type="entry name" value="THIAMINE BIOSYNTHESIS PROTEIN THIC"/>
    <property type="match status" value="1"/>
</dbReference>
<proteinExistence type="inferred from homology"/>
<dbReference type="GO" id="GO:0009229">
    <property type="term" value="P:thiamine diphosphate biosynthetic process"/>
    <property type="evidence" value="ECO:0007669"/>
    <property type="project" value="UniProtKB-UniRule"/>
</dbReference>
<dbReference type="SFLD" id="SFLDS00113">
    <property type="entry name" value="Radical_SAM_Phosphomethylpyrim"/>
    <property type="match status" value="1"/>
</dbReference>
<organism evidence="16 17">
    <name type="scientific">Oceanibaculum indicum</name>
    <dbReference type="NCBI Taxonomy" id="526216"/>
    <lineage>
        <taxon>Bacteria</taxon>
        <taxon>Pseudomonadati</taxon>
        <taxon>Pseudomonadota</taxon>
        <taxon>Alphaproteobacteria</taxon>
        <taxon>Rhodospirillales</taxon>
        <taxon>Oceanibaculaceae</taxon>
        <taxon>Oceanibaculum</taxon>
    </lineage>
</organism>
<keyword evidence="7 13" id="KW-0784">Thiamine biosynthesis</keyword>
<dbReference type="NCBIfam" id="TIGR00190">
    <property type="entry name" value="thiC"/>
    <property type="match status" value="1"/>
</dbReference>
<feature type="binding site" evidence="13">
    <location>
        <position position="482"/>
    </location>
    <ligand>
        <name>Zn(2+)</name>
        <dbReference type="ChEBI" id="CHEBI:29105"/>
    </ligand>
</feature>
<feature type="binding site" evidence="13">
    <location>
        <position position="220"/>
    </location>
    <ligand>
        <name>substrate</name>
    </ligand>
</feature>
<dbReference type="GO" id="GO:0005829">
    <property type="term" value="C:cytosol"/>
    <property type="evidence" value="ECO:0007669"/>
    <property type="project" value="TreeGrafter"/>
</dbReference>
<dbReference type="Pfam" id="PF13667">
    <property type="entry name" value="ThiC-associated"/>
    <property type="match status" value="1"/>
</dbReference>
<keyword evidence="8 13" id="KW-0408">Iron</keyword>
<dbReference type="SFLD" id="SFLDG01114">
    <property type="entry name" value="phosphomethylpyrimidine_syntha"/>
    <property type="match status" value="1"/>
</dbReference>
<feature type="domain" description="ThiC-associated" evidence="15">
    <location>
        <begin position="18"/>
        <end position="90"/>
    </location>
</feature>
<comment type="function">
    <text evidence="1 13">Catalyzes the synthesis of the hydroxymethylpyrimidine phosphate (HMP-P) moiety of thiamine from aminoimidazole ribotide (AIR) in a radical S-adenosyl-L-methionine (SAM)-dependent reaction.</text>
</comment>
<comment type="cofactor">
    <cofactor evidence="13">
        <name>[4Fe-4S] cluster</name>
        <dbReference type="ChEBI" id="CHEBI:49883"/>
    </cofactor>
    <text evidence="13">Binds 1 [4Fe-4S] cluster per subunit. The cluster is coordinated with 3 cysteines and an exchangeable S-adenosyl-L-methionine.</text>
</comment>
<comment type="pathway">
    <text evidence="2 13">Cofactor biosynthesis; thiamine diphosphate biosynthesis.</text>
</comment>
<dbReference type="Proteomes" id="UP000277424">
    <property type="component" value="Unassembled WGS sequence"/>
</dbReference>
<dbReference type="InterPro" id="IPR038521">
    <property type="entry name" value="ThiC/Bza_core_dom"/>
</dbReference>
<evidence type="ECO:0000256" key="7">
    <source>
        <dbReference type="ARBA" id="ARBA00022977"/>
    </source>
</evidence>
<keyword evidence="3 13" id="KW-0004">4Fe-4S</keyword>
<evidence type="ECO:0000256" key="11">
    <source>
        <dbReference type="ARBA" id="ARBA00050218"/>
    </source>
</evidence>
<dbReference type="Gene3D" id="3.20.20.540">
    <property type="entry name" value="Radical SAM ThiC family, central domain"/>
    <property type="match status" value="1"/>
</dbReference>
<dbReference type="InterPro" id="IPR002817">
    <property type="entry name" value="ThiC/BzaA/B"/>
</dbReference>
<keyword evidence="9 13" id="KW-0411">Iron-sulfur</keyword>